<evidence type="ECO:0000256" key="3">
    <source>
        <dbReference type="ARBA" id="ARBA00022837"/>
    </source>
</evidence>
<dbReference type="InterPro" id="IPR018247">
    <property type="entry name" value="EF_Hand_1_Ca_BS"/>
</dbReference>
<sequence>MEQGGAAETSTTDYSPERNMSTKSSSFRLRCSSLNSLRLRRVFDLFDKNHDGVITVGEIMQAFILLGLDSDPSESSLDSIVKSFIKKGNEGLTFEDFEALHKSLNDTFFHGDDDVEEEIGSEADHWLDNNFKKDKLAQEESDLMEAFKVFDEDGDGFISAKELQVVLDKLGLPEAKEMDRVERMISFVDRNHDGLVDFFEFKDMMRNVIVRSS</sequence>
<evidence type="ECO:0000313" key="6">
    <source>
        <dbReference type="EMBL" id="GMH10065.1"/>
    </source>
</evidence>
<keyword evidence="3" id="KW-0106">Calcium</keyword>
<keyword evidence="7" id="KW-1185">Reference proteome</keyword>
<dbReference type="PROSITE" id="PS00018">
    <property type="entry name" value="EF_HAND_1"/>
    <property type="match status" value="3"/>
</dbReference>
<dbReference type="InterPro" id="IPR039647">
    <property type="entry name" value="EF_hand_pair_protein_CML-like"/>
</dbReference>
<dbReference type="CDD" id="cd00051">
    <property type="entry name" value="EFh"/>
    <property type="match status" value="1"/>
</dbReference>
<dbReference type="PROSITE" id="PS50222">
    <property type="entry name" value="EF_HAND_2"/>
    <property type="match status" value="3"/>
</dbReference>
<dbReference type="SMART" id="SM00054">
    <property type="entry name" value="EFh"/>
    <property type="match status" value="3"/>
</dbReference>
<evidence type="ECO:0000256" key="1">
    <source>
        <dbReference type="ARBA" id="ARBA00022723"/>
    </source>
</evidence>
<keyword evidence="2" id="KW-0677">Repeat</keyword>
<dbReference type="FunFam" id="1.10.238.10:FF:000003">
    <property type="entry name" value="Calmodulin A"/>
    <property type="match status" value="1"/>
</dbReference>
<accession>A0AAD3XMT6</accession>
<proteinExistence type="predicted"/>
<dbReference type="GO" id="GO:0005509">
    <property type="term" value="F:calcium ion binding"/>
    <property type="evidence" value="ECO:0007669"/>
    <property type="project" value="InterPro"/>
</dbReference>
<dbReference type="AlphaFoldDB" id="A0AAD3XMT6"/>
<feature type="region of interest" description="Disordered" evidence="4">
    <location>
        <begin position="1"/>
        <end position="21"/>
    </location>
</feature>
<comment type="caution">
    <text evidence="6">The sequence shown here is derived from an EMBL/GenBank/DDBJ whole genome shotgun (WGS) entry which is preliminary data.</text>
</comment>
<dbReference type="InterPro" id="IPR002048">
    <property type="entry name" value="EF_hand_dom"/>
</dbReference>
<reference evidence="6" key="1">
    <citation type="submission" date="2023-05" db="EMBL/GenBank/DDBJ databases">
        <title>Nepenthes gracilis genome sequencing.</title>
        <authorList>
            <person name="Fukushima K."/>
        </authorList>
    </citation>
    <scope>NUCLEOTIDE SEQUENCE</scope>
    <source>
        <strain evidence="6">SING2019-196</strain>
    </source>
</reference>
<feature type="domain" description="EF-hand" evidence="5">
    <location>
        <begin position="138"/>
        <end position="173"/>
    </location>
</feature>
<keyword evidence="1" id="KW-0479">Metal-binding</keyword>
<dbReference type="InterPro" id="IPR011992">
    <property type="entry name" value="EF-hand-dom_pair"/>
</dbReference>
<dbReference type="SUPFAM" id="SSF47473">
    <property type="entry name" value="EF-hand"/>
    <property type="match status" value="1"/>
</dbReference>
<organism evidence="6 7">
    <name type="scientific">Nepenthes gracilis</name>
    <name type="common">Slender pitcher plant</name>
    <dbReference type="NCBI Taxonomy" id="150966"/>
    <lineage>
        <taxon>Eukaryota</taxon>
        <taxon>Viridiplantae</taxon>
        <taxon>Streptophyta</taxon>
        <taxon>Embryophyta</taxon>
        <taxon>Tracheophyta</taxon>
        <taxon>Spermatophyta</taxon>
        <taxon>Magnoliopsida</taxon>
        <taxon>eudicotyledons</taxon>
        <taxon>Gunneridae</taxon>
        <taxon>Pentapetalae</taxon>
        <taxon>Caryophyllales</taxon>
        <taxon>Nepenthaceae</taxon>
        <taxon>Nepenthes</taxon>
    </lineage>
</organism>
<feature type="domain" description="EF-hand" evidence="5">
    <location>
        <begin position="34"/>
        <end position="69"/>
    </location>
</feature>
<dbReference type="Gene3D" id="1.10.238.10">
    <property type="entry name" value="EF-hand"/>
    <property type="match status" value="2"/>
</dbReference>
<feature type="domain" description="EF-hand" evidence="5">
    <location>
        <begin position="176"/>
        <end position="211"/>
    </location>
</feature>
<evidence type="ECO:0000256" key="4">
    <source>
        <dbReference type="SAM" id="MobiDB-lite"/>
    </source>
</evidence>
<evidence type="ECO:0000313" key="7">
    <source>
        <dbReference type="Proteomes" id="UP001279734"/>
    </source>
</evidence>
<gene>
    <name evidence="6" type="ORF">Nepgr_011906</name>
</gene>
<dbReference type="PANTHER" id="PTHR10891">
    <property type="entry name" value="EF-HAND CALCIUM-BINDING DOMAIN CONTAINING PROTEIN"/>
    <property type="match status" value="1"/>
</dbReference>
<dbReference type="Proteomes" id="UP001279734">
    <property type="component" value="Unassembled WGS sequence"/>
</dbReference>
<dbReference type="EMBL" id="BSYO01000009">
    <property type="protein sequence ID" value="GMH10065.1"/>
    <property type="molecule type" value="Genomic_DNA"/>
</dbReference>
<evidence type="ECO:0000256" key="2">
    <source>
        <dbReference type="ARBA" id="ARBA00022737"/>
    </source>
</evidence>
<evidence type="ECO:0000259" key="5">
    <source>
        <dbReference type="PROSITE" id="PS50222"/>
    </source>
</evidence>
<feature type="compositionally biased region" description="Polar residues" evidence="4">
    <location>
        <begin position="8"/>
        <end position="21"/>
    </location>
</feature>
<dbReference type="Pfam" id="PF13499">
    <property type="entry name" value="EF-hand_7"/>
    <property type="match status" value="2"/>
</dbReference>
<protein>
    <recommendedName>
        <fullName evidence="5">EF-hand domain-containing protein</fullName>
    </recommendedName>
</protein>
<name>A0AAD3XMT6_NEPGR</name>